<dbReference type="InterPro" id="IPR018709">
    <property type="entry name" value="CoA_activase_DUF2229"/>
</dbReference>
<protein>
    <submittedName>
        <fullName evidence="2">2-hydroxyglutaryl-CoA dehydratase, D-component</fullName>
    </submittedName>
</protein>
<organism evidence="2 3">
    <name type="scientific">Oxobacter pfennigii</name>
    <dbReference type="NCBI Taxonomy" id="36849"/>
    <lineage>
        <taxon>Bacteria</taxon>
        <taxon>Bacillati</taxon>
        <taxon>Bacillota</taxon>
        <taxon>Clostridia</taxon>
        <taxon>Eubacteriales</taxon>
        <taxon>Clostridiaceae</taxon>
        <taxon>Oxobacter</taxon>
    </lineage>
</organism>
<dbReference type="InterPro" id="IPR051805">
    <property type="entry name" value="Dehydratase_Activator_Redct"/>
</dbReference>
<dbReference type="STRING" id="36849.OXPF_05300"/>
<evidence type="ECO:0000313" key="2">
    <source>
        <dbReference type="EMBL" id="KPU46049.1"/>
    </source>
</evidence>
<dbReference type="EMBL" id="LKET01000016">
    <property type="protein sequence ID" value="KPU46049.1"/>
    <property type="molecule type" value="Genomic_DNA"/>
</dbReference>
<name>A0A0P9AL35_9CLOT</name>
<dbReference type="OrthoDB" id="9780120at2"/>
<reference evidence="2 3" key="1">
    <citation type="submission" date="2015-09" db="EMBL/GenBank/DDBJ databases">
        <title>Genome sequence of Oxobacter pfennigii DSM 3222.</title>
        <authorList>
            <person name="Poehlein A."/>
            <person name="Bengelsdorf F.R."/>
            <person name="Schiel-Bengelsdorf B."/>
            <person name="Duerre P."/>
            <person name="Daniel R."/>
        </authorList>
    </citation>
    <scope>NUCLEOTIDE SEQUENCE [LARGE SCALE GENOMIC DNA]</scope>
    <source>
        <strain evidence="2 3">DSM 3222</strain>
    </source>
</reference>
<dbReference type="RefSeq" id="WP_054873654.1">
    <property type="nucleotide sequence ID" value="NZ_LKET01000016.1"/>
</dbReference>
<comment type="caution">
    <text evidence="2">The sequence shown here is derived from an EMBL/GenBank/DDBJ whole genome shotgun (WGS) entry which is preliminary data.</text>
</comment>
<evidence type="ECO:0000313" key="3">
    <source>
        <dbReference type="Proteomes" id="UP000050326"/>
    </source>
</evidence>
<accession>A0A0P9AL35</accession>
<dbReference type="Proteomes" id="UP000050326">
    <property type="component" value="Unassembled WGS sequence"/>
</dbReference>
<dbReference type="Gene3D" id="3.40.50.11900">
    <property type="match status" value="1"/>
</dbReference>
<keyword evidence="3" id="KW-1185">Reference proteome</keyword>
<dbReference type="Pfam" id="PF09989">
    <property type="entry name" value="DUF2229"/>
    <property type="match status" value="1"/>
</dbReference>
<dbReference type="Pfam" id="PF06050">
    <property type="entry name" value="HGD-D"/>
    <property type="match status" value="1"/>
</dbReference>
<dbReference type="PATRIC" id="fig|36849.3.peg.564"/>
<evidence type="ECO:0000259" key="1">
    <source>
        <dbReference type="Pfam" id="PF09989"/>
    </source>
</evidence>
<gene>
    <name evidence="2" type="ORF">OXPF_05300</name>
</gene>
<dbReference type="AlphaFoldDB" id="A0A0P9AL35"/>
<feature type="domain" description="DUF2229" evidence="1">
    <location>
        <begin position="2"/>
        <end position="216"/>
    </location>
</feature>
<proteinExistence type="predicted"/>
<dbReference type="PANTHER" id="PTHR32329">
    <property type="entry name" value="BIFUNCTIONAL PROTEIN [INCLUDES 2-HYDROXYACYL-COA DEHYDRATASE (N-TER) AND ITS ACTIVATOR DOMAIN (C_TERM)-RELATED"/>
    <property type="match status" value="1"/>
</dbReference>
<dbReference type="PANTHER" id="PTHR32329:SF2">
    <property type="entry name" value="BIFUNCTIONAL PROTEIN [INCLUDES 2-HYDROXYACYL-COA DEHYDRATASE (N-TER) AND ITS ACTIVATOR DOMAIN (C_TERM)"/>
    <property type="match status" value="1"/>
</dbReference>
<sequence>MKIGIPCGLLYYSFYLLWKTFFEDLGAEVVISGGTNKSILNYGVKTCVDEACLPVKIFHGHVMELRNKVDCIFIPRIVSISKNEYICPKFCGLPEMIKNSVPNLPVIIDTTIDIRRTTGTIESSLMSAARLITKDRARVMRAYYNALLRHRVFEENLKSTGDFERSLDKLNIKTKDNRRKIGILGHPYNIYDDFANMGIRNKLIFQGFMPITPEMVNEDKINLNASKMPKRHFWTFGRKILGTGLTFLEEKNVDGIIYLSSFGCGIDSLMEDYIERYIRRERSIPYMKITLDEHSGEAGVDTRLEAFMDMVKWREDYESNISPYGGSICGNKRFS</sequence>
<dbReference type="InterPro" id="IPR010327">
    <property type="entry name" value="FldB/FldC_alpha/beta"/>
</dbReference>